<name>A0A646KDG3_STRJU</name>
<evidence type="ECO:0000313" key="1">
    <source>
        <dbReference type="EMBL" id="MQT00131.1"/>
    </source>
</evidence>
<dbReference type="AlphaFoldDB" id="A0A646KDG3"/>
<evidence type="ECO:0000313" key="2">
    <source>
        <dbReference type="Proteomes" id="UP000419138"/>
    </source>
</evidence>
<proteinExistence type="predicted"/>
<sequence>MTTHDLLAQQGGLRAEADVVCADLGLAELLGTRGEAVRVGSAALGLMVRRDLDITVVCPRLDAATAKAVADIGAELAVHDRVRQVRFRNDTGPWNADPAAYPDGLYLGVEYRGGDGRDWTLDLWFVDEPDRQPDLAHLRTLPPRLDDAHRRTILRIKEALAARPDDGGRAPSYDVYRAVLDDGVTTVGEFDAWRTRALD</sequence>
<dbReference type="EMBL" id="VCLA01000062">
    <property type="protein sequence ID" value="MQT00131.1"/>
    <property type="molecule type" value="Genomic_DNA"/>
</dbReference>
<gene>
    <name evidence="1" type="ORF">FF041_07815</name>
</gene>
<protein>
    <recommendedName>
        <fullName evidence="3">Nucleotidyl transferase AbiEii/AbiGii toxin family protein</fullName>
    </recommendedName>
</protein>
<comment type="caution">
    <text evidence="1">The sequence shown here is derived from an EMBL/GenBank/DDBJ whole genome shotgun (WGS) entry which is preliminary data.</text>
</comment>
<keyword evidence="2" id="KW-1185">Reference proteome</keyword>
<dbReference type="Proteomes" id="UP000419138">
    <property type="component" value="Unassembled WGS sequence"/>
</dbReference>
<evidence type="ECO:0008006" key="3">
    <source>
        <dbReference type="Google" id="ProtNLM"/>
    </source>
</evidence>
<dbReference type="RefSeq" id="WP_323372160.1">
    <property type="nucleotide sequence ID" value="NZ_JBEPDZ010000018.1"/>
</dbReference>
<accession>A0A646KDG3</accession>
<reference evidence="1 2" key="1">
    <citation type="submission" date="2019-05" db="EMBL/GenBank/DDBJ databases">
        <title>Comparative genomics and metabolomics analyses of clavulanic acid producing Streptomyces species provides insight into specialized metabolism and evolution of beta-lactam biosynthetic gene clusters.</title>
        <authorList>
            <person name="Moore M.A."/>
            <person name="Cruz-Morales P."/>
            <person name="Barona Gomez F."/>
            <person name="Kapil T."/>
        </authorList>
    </citation>
    <scope>NUCLEOTIDE SEQUENCE [LARGE SCALE GENOMIC DNA]</scope>
    <source>
        <strain evidence="1 2">NRRL 5741</strain>
    </source>
</reference>
<organism evidence="1 2">
    <name type="scientific">Streptomyces jumonjinensis</name>
    <dbReference type="NCBI Taxonomy" id="1945"/>
    <lineage>
        <taxon>Bacteria</taxon>
        <taxon>Bacillati</taxon>
        <taxon>Actinomycetota</taxon>
        <taxon>Actinomycetes</taxon>
        <taxon>Kitasatosporales</taxon>
        <taxon>Streptomycetaceae</taxon>
        <taxon>Streptomyces</taxon>
    </lineage>
</organism>